<name>A0A7W9U5U0_9BURK</name>
<dbReference type="EMBL" id="JACHBX010000001">
    <property type="protein sequence ID" value="MBB6132142.1"/>
    <property type="molecule type" value="Genomic_DNA"/>
</dbReference>
<evidence type="ECO:0000313" key="3">
    <source>
        <dbReference type="Proteomes" id="UP000540787"/>
    </source>
</evidence>
<evidence type="ECO:0000259" key="1">
    <source>
        <dbReference type="Pfam" id="PF12200"/>
    </source>
</evidence>
<dbReference type="SUPFAM" id="SSF158634">
    <property type="entry name" value="RPA2825-like"/>
    <property type="match status" value="1"/>
</dbReference>
<comment type="caution">
    <text evidence="2">The sequence shown here is derived from an EMBL/GenBank/DDBJ whole genome shotgun (WGS) entry which is preliminary data.</text>
</comment>
<sequence>MAFDLGNLLQQYLGGAGAASTNGNAAADFDQVAQNAPRASVAQGIASALRSDQTPPFPQMVSQLFGQSDQHQRAGMLTSLLGGAGGGVLSSVAGGALSKIFGNNVPTQVTPEQAAQVSPEQVQELAEKAQQQNPGIVDRMSDFYAEHPTLIKAAGGAALAVALGYMANNIRKQSPEKEGPVGILSNIFHKIFPGKKDAAPAATPTAAPAAPTAAPAAPTAAVPVAAPAPAAAPAQPVDVEQVLNGMLASSGQQLNWRSSIVDLLKLLGLDSSLQSRKELATELNYTGDMNDSAKMNIWLHRQVMNKLAANGGKVPADLRD</sequence>
<evidence type="ECO:0000313" key="2">
    <source>
        <dbReference type="EMBL" id="MBB6132142.1"/>
    </source>
</evidence>
<organism evidence="2 3">
    <name type="scientific">Massilia aurea</name>
    <dbReference type="NCBI Taxonomy" id="373040"/>
    <lineage>
        <taxon>Bacteria</taxon>
        <taxon>Pseudomonadati</taxon>
        <taxon>Pseudomonadota</taxon>
        <taxon>Betaproteobacteria</taxon>
        <taxon>Burkholderiales</taxon>
        <taxon>Oxalobacteraceae</taxon>
        <taxon>Telluria group</taxon>
        <taxon>Massilia</taxon>
    </lineage>
</organism>
<accession>A0A7W9U5U0</accession>
<proteinExistence type="predicted"/>
<dbReference type="Proteomes" id="UP000540787">
    <property type="component" value="Unassembled WGS sequence"/>
</dbReference>
<gene>
    <name evidence="2" type="ORF">HD842_000253</name>
</gene>
<dbReference type="InterPro" id="IPR022016">
    <property type="entry name" value="DUF3597"/>
</dbReference>
<dbReference type="Pfam" id="PF12200">
    <property type="entry name" value="DUF3597"/>
    <property type="match status" value="1"/>
</dbReference>
<reference evidence="2 3" key="1">
    <citation type="submission" date="2020-08" db="EMBL/GenBank/DDBJ databases">
        <title>The Agave Microbiome: Exploring the role of microbial communities in plant adaptations to desert environments.</title>
        <authorList>
            <person name="Partida-Martinez L.P."/>
        </authorList>
    </citation>
    <scope>NUCLEOTIDE SEQUENCE [LARGE SCALE GENOMIC DNA]</scope>
    <source>
        <strain evidence="2 3">AT3.2</strain>
    </source>
</reference>
<dbReference type="AlphaFoldDB" id="A0A7W9U5U0"/>
<feature type="domain" description="DUF3597" evidence="1">
    <location>
        <begin position="183"/>
        <end position="315"/>
    </location>
</feature>
<protein>
    <recommendedName>
        <fullName evidence="1">DUF3597 domain-containing protein</fullName>
    </recommendedName>
</protein>
<keyword evidence="3" id="KW-1185">Reference proteome</keyword>